<evidence type="ECO:0000256" key="11">
    <source>
        <dbReference type="ARBA" id="ARBA00059784"/>
    </source>
</evidence>
<gene>
    <name evidence="16" type="ORF">CTOB1V02_LOCUS5728</name>
</gene>
<evidence type="ECO:0000256" key="8">
    <source>
        <dbReference type="ARBA" id="ARBA00023163"/>
    </source>
</evidence>
<evidence type="ECO:0000256" key="12">
    <source>
        <dbReference type="ARBA" id="ARBA00065154"/>
    </source>
</evidence>
<proteinExistence type="inferred from homology"/>
<dbReference type="SUPFAM" id="SSF52768">
    <property type="entry name" value="Arginase/deacetylase"/>
    <property type="match status" value="1"/>
</dbReference>
<dbReference type="OrthoDB" id="437693at2759"/>
<feature type="compositionally biased region" description="Polar residues" evidence="14">
    <location>
        <begin position="315"/>
        <end position="328"/>
    </location>
</feature>
<dbReference type="InterPro" id="IPR037138">
    <property type="entry name" value="His_deacetylse_dom_sf"/>
</dbReference>
<dbReference type="PANTHER" id="PTHR10625">
    <property type="entry name" value="HISTONE DEACETYLASE HDAC1-RELATED"/>
    <property type="match status" value="1"/>
</dbReference>
<dbReference type="FunFam" id="3.40.800.20:FF:000009">
    <property type="entry name" value="Histone deacetylase 11"/>
    <property type="match status" value="1"/>
</dbReference>
<dbReference type="InterPro" id="IPR044150">
    <property type="entry name" value="HDAC_classIV"/>
</dbReference>
<name>A0A7R8ZL02_9CRUS</name>
<keyword evidence="7" id="KW-0805">Transcription regulation</keyword>
<organism evidence="16">
    <name type="scientific">Cyprideis torosa</name>
    <dbReference type="NCBI Taxonomy" id="163714"/>
    <lineage>
        <taxon>Eukaryota</taxon>
        <taxon>Metazoa</taxon>
        <taxon>Ecdysozoa</taxon>
        <taxon>Arthropoda</taxon>
        <taxon>Crustacea</taxon>
        <taxon>Oligostraca</taxon>
        <taxon>Ostracoda</taxon>
        <taxon>Podocopa</taxon>
        <taxon>Podocopida</taxon>
        <taxon>Cytherocopina</taxon>
        <taxon>Cytheroidea</taxon>
        <taxon>Cytherideidae</taxon>
        <taxon>Cyprideis</taxon>
    </lineage>
</organism>
<keyword evidence="5" id="KW-0378">Hydrolase</keyword>
<dbReference type="GO" id="GO:0040029">
    <property type="term" value="P:epigenetic regulation of gene expression"/>
    <property type="evidence" value="ECO:0007669"/>
    <property type="project" value="TreeGrafter"/>
</dbReference>
<dbReference type="InterPro" id="IPR000286">
    <property type="entry name" value="HDACs"/>
</dbReference>
<evidence type="ECO:0000256" key="2">
    <source>
        <dbReference type="ARBA" id="ARBA00005947"/>
    </source>
</evidence>
<dbReference type="PRINTS" id="PR01270">
    <property type="entry name" value="HDASUPER"/>
</dbReference>
<feature type="domain" description="Histone deacetylase" evidence="15">
    <location>
        <begin position="24"/>
        <end position="304"/>
    </location>
</feature>
<comment type="subunit">
    <text evidence="12">Interacts with HDAC6.</text>
</comment>
<dbReference type="EMBL" id="OB661276">
    <property type="protein sequence ID" value="CAD7227833.1"/>
    <property type="molecule type" value="Genomic_DNA"/>
</dbReference>
<evidence type="ECO:0000256" key="14">
    <source>
        <dbReference type="SAM" id="MobiDB-lite"/>
    </source>
</evidence>
<evidence type="ECO:0000256" key="9">
    <source>
        <dbReference type="ARBA" id="ARBA00023242"/>
    </source>
</evidence>
<dbReference type="InterPro" id="IPR023801">
    <property type="entry name" value="His_deacetylse_dom"/>
</dbReference>
<keyword evidence="4" id="KW-0678">Repressor</keyword>
<accession>A0A7R8ZL02</accession>
<feature type="region of interest" description="Disordered" evidence="14">
    <location>
        <begin position="314"/>
        <end position="349"/>
    </location>
</feature>
<evidence type="ECO:0000256" key="5">
    <source>
        <dbReference type="ARBA" id="ARBA00022801"/>
    </source>
</evidence>
<dbReference type="GO" id="GO:0141221">
    <property type="term" value="F:histone deacetylase activity, hydrolytic mechanism"/>
    <property type="evidence" value="ECO:0007669"/>
    <property type="project" value="UniProtKB-EC"/>
</dbReference>
<dbReference type="EC" id="3.5.1.98" evidence="3"/>
<evidence type="ECO:0000256" key="6">
    <source>
        <dbReference type="ARBA" id="ARBA00022853"/>
    </source>
</evidence>
<sequence>MSKVWNLIYSSNYDVGFMGLEKLHPFDTKKWGRVFKFLVDAGMLRNSNDIFTPQIVPEEVLKEVHTEQYLRSLNDSSVVAEIAEVSELSMIPNLLLQRYLLNPMKYHVGGTILATQIALDRGWAINIGGGFHHASRSRGGGFCFYADITIAILEARKVKDPKVLIVDLDAHQGNGHERDFIADNKVRIMDVYNYLIYPFDDQAKRGITYDYPIRPGTSDEEYLKIVRGGLEKAFAKEHDLLFYNAGTDCLAGDPLGDLQVSREGIIKRDELVFETAAKYRTPIVMVTSGGYTSISARVIADSILNLYKKELIKPSKSQSAGTEEQPTTSKDEEGAAPSVNTTGEVNKPS</sequence>
<comment type="subcellular location">
    <subcellularLocation>
        <location evidence="1">Nucleus</location>
    </subcellularLocation>
</comment>
<dbReference type="Pfam" id="PF00850">
    <property type="entry name" value="Hist_deacetyl"/>
    <property type="match status" value="1"/>
</dbReference>
<evidence type="ECO:0000256" key="10">
    <source>
        <dbReference type="ARBA" id="ARBA00048287"/>
    </source>
</evidence>
<evidence type="ECO:0000256" key="4">
    <source>
        <dbReference type="ARBA" id="ARBA00022491"/>
    </source>
</evidence>
<comment type="similarity">
    <text evidence="2">Belongs to the histone deacetylase family.</text>
</comment>
<dbReference type="CDD" id="cd09993">
    <property type="entry name" value="HDAC_classIV"/>
    <property type="match status" value="1"/>
</dbReference>
<evidence type="ECO:0000256" key="1">
    <source>
        <dbReference type="ARBA" id="ARBA00004123"/>
    </source>
</evidence>
<dbReference type="PANTHER" id="PTHR10625:SF23">
    <property type="entry name" value="HISTONE DEACETYLASE 11"/>
    <property type="match status" value="1"/>
</dbReference>
<evidence type="ECO:0000256" key="7">
    <source>
        <dbReference type="ARBA" id="ARBA00023015"/>
    </source>
</evidence>
<keyword evidence="6" id="KW-0156">Chromatin regulator</keyword>
<reference evidence="16" key="1">
    <citation type="submission" date="2020-11" db="EMBL/GenBank/DDBJ databases">
        <authorList>
            <person name="Tran Van P."/>
        </authorList>
    </citation>
    <scope>NUCLEOTIDE SEQUENCE</scope>
</reference>
<evidence type="ECO:0000313" key="16">
    <source>
        <dbReference type="EMBL" id="CAD7227833.1"/>
    </source>
</evidence>
<dbReference type="GO" id="GO:0000118">
    <property type="term" value="C:histone deacetylase complex"/>
    <property type="evidence" value="ECO:0007669"/>
    <property type="project" value="TreeGrafter"/>
</dbReference>
<dbReference type="Gene3D" id="3.40.800.20">
    <property type="entry name" value="Histone deacetylase domain"/>
    <property type="match status" value="1"/>
</dbReference>
<keyword evidence="8" id="KW-0804">Transcription</keyword>
<evidence type="ECO:0000256" key="13">
    <source>
        <dbReference type="ARBA" id="ARBA00072450"/>
    </source>
</evidence>
<dbReference type="AlphaFoldDB" id="A0A7R8ZL02"/>
<protein>
    <recommendedName>
        <fullName evidence="13">Histone deacetylase 11</fullName>
        <ecNumber evidence="3">3.5.1.98</ecNumber>
    </recommendedName>
</protein>
<evidence type="ECO:0000256" key="3">
    <source>
        <dbReference type="ARBA" id="ARBA00012111"/>
    </source>
</evidence>
<keyword evidence="9" id="KW-0539">Nucleus</keyword>
<dbReference type="InterPro" id="IPR023696">
    <property type="entry name" value="Ureohydrolase_dom_sf"/>
</dbReference>
<evidence type="ECO:0000259" key="15">
    <source>
        <dbReference type="Pfam" id="PF00850"/>
    </source>
</evidence>
<comment type="function">
    <text evidence="11">Responsible for the deacetylation of lysine residues on the N-terminal part of the core histones (H2A, H2B, H3 and H4). Histone deacetylation gives a tag for epigenetic repression and plays an important role in transcriptional regulation, cell cycle progression and developmental events. Histone deacetylases act via the formation of large multiprotein complexes.</text>
</comment>
<comment type="catalytic activity">
    <reaction evidence="10">
        <text>N(6)-acetyl-L-lysyl-[histone] + H2O = L-lysyl-[histone] + acetate</text>
        <dbReference type="Rhea" id="RHEA:58196"/>
        <dbReference type="Rhea" id="RHEA-COMP:9845"/>
        <dbReference type="Rhea" id="RHEA-COMP:11338"/>
        <dbReference type="ChEBI" id="CHEBI:15377"/>
        <dbReference type="ChEBI" id="CHEBI:29969"/>
        <dbReference type="ChEBI" id="CHEBI:30089"/>
        <dbReference type="ChEBI" id="CHEBI:61930"/>
        <dbReference type="EC" id="3.5.1.98"/>
    </reaction>
</comment>
<feature type="compositionally biased region" description="Polar residues" evidence="14">
    <location>
        <begin position="338"/>
        <end position="349"/>
    </location>
</feature>